<dbReference type="AlphaFoldDB" id="A0A1Q9CLZ9"/>
<gene>
    <name evidence="3" type="ORF">AK812_SmicGene35240</name>
</gene>
<reference evidence="3 4" key="1">
    <citation type="submission" date="2016-02" db="EMBL/GenBank/DDBJ databases">
        <title>Genome analysis of coral dinoflagellate symbionts highlights evolutionary adaptations to a symbiotic lifestyle.</title>
        <authorList>
            <person name="Aranda M."/>
            <person name="Li Y."/>
            <person name="Liew Y.J."/>
            <person name="Baumgarten S."/>
            <person name="Simakov O."/>
            <person name="Wilson M."/>
            <person name="Piel J."/>
            <person name="Ashoor H."/>
            <person name="Bougouffa S."/>
            <person name="Bajic V.B."/>
            <person name="Ryu T."/>
            <person name="Ravasi T."/>
            <person name="Bayer T."/>
            <person name="Micklem G."/>
            <person name="Kim H."/>
            <person name="Bhak J."/>
            <person name="Lajeunesse T.C."/>
            <person name="Voolstra C.R."/>
        </authorList>
    </citation>
    <scope>NUCLEOTIDE SEQUENCE [LARGE SCALE GENOMIC DNA]</scope>
    <source>
        <strain evidence="3 4">CCMP2467</strain>
    </source>
</reference>
<feature type="region of interest" description="Disordered" evidence="2">
    <location>
        <begin position="176"/>
        <end position="197"/>
    </location>
</feature>
<sequence length="906" mass="98838">MDSIDPPWICDAFLPSGRLWLPYKRWSNRKVIFVRASEVQSGSDVIAKVVDIASPLELGSDKRVLQPKTCEDEVIISGHLPRMTVGQVYMLFGCSCPISVDHRWQVQVPKALVFGVLGWSRHDVPTDIRQRMKLEGPPLMKALSPVPEGSPGLPAQDSTHSDCQWGAFRKVRGSEQCGTRISHQTTRQTKTDGPLPLPMPPTGFVDLDGRFHVMALPAPDQVWPQWIAHACPIPAHMMQATIDGVVVDPAAPLPNRGFILRLRGLLRGGVKPRHDLQKLIAHLVQKGVAAEDAPERAKAVADLIGIDKVQSAYNALDPWKSLKEACGTRMRLVTQEEVRQLRAKMKQTKGTPAVASSSVADPWIEGDPWSKALAEKKGPSLQEVQVSLASGFFFDQSGSELPVLAQLGCGARGVVLASRADVEMFARMNGTSSDDALGAVVLGSDVPSTGALRCTPITLPVLHGPDQNKLLVRGSLVDFGVVQVKAGPEALRFSLQPSDSKVMSVEIRREYFPSWQDVVDNPLQVARGALEGFQQAVQATWTRKYFLRSKPSSAQEASSWHCFARVSSAAAEKLLKQSGQQGIFLVPKESDAADFAGRFRVVWLETSELAKAVSIQKANAEKGLRVLASSYRVVRQRLDPLWTPTEEHLDIVVSRKWSMSPLPYGTDRSALQALLTEMSWRAVPLRQIGGSTWLIGSEANSEPSSDTVHFSGHLVLIVEQVPRKQRGAHETVVAGPPSAKKALDKQIAVSGPSLVPVAIPAPAVSSATAGPTRLLVGELKEEVNHQLQDVSQQLQQVRDEFQRALASMSNRIEQTEASVAEQNAEARELVQHATAQQLQHDDRLKRLETTVTQLSAHVATKEDVAAALNEVMNKQCAELRSMLSKRPSPDGSPTAKNDPKAPKLNS</sequence>
<evidence type="ECO:0000313" key="3">
    <source>
        <dbReference type="EMBL" id="OLP83940.1"/>
    </source>
</evidence>
<comment type="caution">
    <text evidence="3">The sequence shown here is derived from an EMBL/GenBank/DDBJ whole genome shotgun (WGS) entry which is preliminary data.</text>
</comment>
<keyword evidence="4" id="KW-1185">Reference proteome</keyword>
<protein>
    <submittedName>
        <fullName evidence="3">Uncharacterized protein</fullName>
    </submittedName>
</protein>
<evidence type="ECO:0000256" key="1">
    <source>
        <dbReference type="SAM" id="Coils"/>
    </source>
</evidence>
<feature type="compositionally biased region" description="Polar residues" evidence="2">
    <location>
        <begin position="176"/>
        <end position="188"/>
    </location>
</feature>
<feature type="region of interest" description="Disordered" evidence="2">
    <location>
        <begin position="140"/>
        <end position="161"/>
    </location>
</feature>
<organism evidence="3 4">
    <name type="scientific">Symbiodinium microadriaticum</name>
    <name type="common">Dinoflagellate</name>
    <name type="synonym">Zooxanthella microadriatica</name>
    <dbReference type="NCBI Taxonomy" id="2951"/>
    <lineage>
        <taxon>Eukaryota</taxon>
        <taxon>Sar</taxon>
        <taxon>Alveolata</taxon>
        <taxon>Dinophyceae</taxon>
        <taxon>Suessiales</taxon>
        <taxon>Symbiodiniaceae</taxon>
        <taxon>Symbiodinium</taxon>
    </lineage>
</organism>
<keyword evidence="1" id="KW-0175">Coiled coil</keyword>
<dbReference type="Proteomes" id="UP000186817">
    <property type="component" value="Unassembled WGS sequence"/>
</dbReference>
<accession>A0A1Q9CLZ9</accession>
<dbReference type="EMBL" id="LSRX01001080">
    <property type="protein sequence ID" value="OLP83940.1"/>
    <property type="molecule type" value="Genomic_DNA"/>
</dbReference>
<feature type="compositionally biased region" description="Basic and acidic residues" evidence="2">
    <location>
        <begin position="897"/>
        <end position="906"/>
    </location>
</feature>
<name>A0A1Q9CLZ9_SYMMI</name>
<feature type="region of interest" description="Disordered" evidence="2">
    <location>
        <begin position="878"/>
        <end position="906"/>
    </location>
</feature>
<evidence type="ECO:0000256" key="2">
    <source>
        <dbReference type="SAM" id="MobiDB-lite"/>
    </source>
</evidence>
<feature type="coiled-coil region" evidence="1">
    <location>
        <begin position="780"/>
        <end position="832"/>
    </location>
</feature>
<evidence type="ECO:0000313" key="4">
    <source>
        <dbReference type="Proteomes" id="UP000186817"/>
    </source>
</evidence>
<proteinExistence type="predicted"/>
<dbReference type="OrthoDB" id="423054at2759"/>